<dbReference type="GO" id="GO:0006508">
    <property type="term" value="P:proteolysis"/>
    <property type="evidence" value="ECO:0007669"/>
    <property type="project" value="UniProtKB-KW"/>
</dbReference>
<keyword evidence="6 10" id="KW-0378">Hydrolase</keyword>
<dbReference type="GO" id="GO:0004252">
    <property type="term" value="F:serine-type endopeptidase activity"/>
    <property type="evidence" value="ECO:0007669"/>
    <property type="project" value="InterPro"/>
</dbReference>
<keyword evidence="7 10" id="KW-0720">Serine protease</keyword>
<keyword evidence="9 10" id="KW-0472">Membrane</keyword>
<name>A0A9W7I9Z3_HIBTR</name>
<evidence type="ECO:0000256" key="3">
    <source>
        <dbReference type="ARBA" id="ARBA00009045"/>
    </source>
</evidence>
<reference evidence="13" key="1">
    <citation type="submission" date="2023-05" db="EMBL/GenBank/DDBJ databases">
        <title>Genome and transcriptome analyses reveal genes involved in the formation of fine ridges on petal epidermal cells in Hibiscus trionum.</title>
        <authorList>
            <person name="Koshimizu S."/>
            <person name="Masuda S."/>
            <person name="Ishii T."/>
            <person name="Shirasu K."/>
            <person name="Hoshino A."/>
            <person name="Arita M."/>
        </authorList>
    </citation>
    <scope>NUCLEOTIDE SEQUENCE</scope>
    <source>
        <strain evidence="13">Hamamatsu line</strain>
    </source>
</reference>
<dbReference type="InterPro" id="IPR002610">
    <property type="entry name" value="Peptidase_S54_rhomboid-like"/>
</dbReference>
<proteinExistence type="inferred from homology"/>
<feature type="transmembrane region" description="Helical" evidence="10">
    <location>
        <begin position="241"/>
        <end position="260"/>
    </location>
</feature>
<dbReference type="GO" id="GO:0016020">
    <property type="term" value="C:membrane"/>
    <property type="evidence" value="ECO:0007669"/>
    <property type="project" value="UniProtKB-SubCell"/>
</dbReference>
<evidence type="ECO:0000313" key="14">
    <source>
        <dbReference type="Proteomes" id="UP001165190"/>
    </source>
</evidence>
<gene>
    <name evidence="13" type="ORF">HRI_002884700</name>
</gene>
<organism evidence="13 14">
    <name type="scientific">Hibiscus trionum</name>
    <name type="common">Flower of an hour</name>
    <dbReference type="NCBI Taxonomy" id="183268"/>
    <lineage>
        <taxon>Eukaryota</taxon>
        <taxon>Viridiplantae</taxon>
        <taxon>Streptophyta</taxon>
        <taxon>Embryophyta</taxon>
        <taxon>Tracheophyta</taxon>
        <taxon>Spermatophyta</taxon>
        <taxon>Magnoliopsida</taxon>
        <taxon>eudicotyledons</taxon>
        <taxon>Gunneridae</taxon>
        <taxon>Pentapetalae</taxon>
        <taxon>rosids</taxon>
        <taxon>malvids</taxon>
        <taxon>Malvales</taxon>
        <taxon>Malvaceae</taxon>
        <taxon>Malvoideae</taxon>
        <taxon>Hibiscus</taxon>
    </lineage>
</organism>
<feature type="transmembrane region" description="Helical" evidence="10">
    <location>
        <begin position="266"/>
        <end position="284"/>
    </location>
</feature>
<comment type="function">
    <text evidence="10">Serine protease involved in intramembrane proteolysis.</text>
</comment>
<evidence type="ECO:0000256" key="9">
    <source>
        <dbReference type="ARBA" id="ARBA00023136"/>
    </source>
</evidence>
<feature type="transmembrane region" description="Helical" evidence="10">
    <location>
        <begin position="314"/>
        <end position="336"/>
    </location>
</feature>
<protein>
    <recommendedName>
        <fullName evidence="10">RHOMBOID-like protein</fullName>
        <ecNumber evidence="10">3.4.21.105</ecNumber>
    </recommendedName>
</protein>
<keyword evidence="8 10" id="KW-1133">Transmembrane helix</keyword>
<dbReference type="InterPro" id="IPR035952">
    <property type="entry name" value="Rhomboid-like_sf"/>
</dbReference>
<keyword evidence="14" id="KW-1185">Reference proteome</keyword>
<dbReference type="AlphaFoldDB" id="A0A9W7I9Z3"/>
<dbReference type="PANTHER" id="PTHR22936">
    <property type="entry name" value="RHOMBOID-RELATED"/>
    <property type="match status" value="1"/>
</dbReference>
<dbReference type="FunFam" id="1.20.1540.10:FF:000019">
    <property type="entry name" value="RHOMBOID-like protein"/>
    <property type="match status" value="1"/>
</dbReference>
<evidence type="ECO:0000256" key="4">
    <source>
        <dbReference type="ARBA" id="ARBA00022670"/>
    </source>
</evidence>
<feature type="transmembrane region" description="Helical" evidence="10">
    <location>
        <begin position="189"/>
        <end position="207"/>
    </location>
</feature>
<evidence type="ECO:0000256" key="6">
    <source>
        <dbReference type="ARBA" id="ARBA00022801"/>
    </source>
</evidence>
<accession>A0A9W7I9Z3</accession>
<evidence type="ECO:0000256" key="1">
    <source>
        <dbReference type="ARBA" id="ARBA00000156"/>
    </source>
</evidence>
<feature type="domain" description="Peptidase S54 rhomboid" evidence="12">
    <location>
        <begin position="147"/>
        <end position="283"/>
    </location>
</feature>
<dbReference type="InterPro" id="IPR022764">
    <property type="entry name" value="Peptidase_S54_rhomboid_dom"/>
</dbReference>
<sequence length="410" mass="45139">MDSRIEIKVTNPKKGDNVVRSEAAGSPPQPSVSSPSHDGQGRRLLEVEEDGQSDSRRRGQQGRRLVNLVPSKIWVPWLVPAFVFANVVLFLISMFINNCPENSDSCVARFLGRFSFQPMKENPLLGPSAATLEKMGALDVTKIVHEHQAWRMFTCIWLHAGVFHILANMLSLVFIGIRLEQEFGFVRIGLIYLISGFGGSLMSSLFIQSGISVGASGALFGLLGSMLSELITNWTIYANKLAALLTLIFIIVINLAMGLLPHVDNFAHIGGFLSGFLLGFVFLIRPQFGYVSKKHVPPGYIVACSKPKHKPYQYVLWLVSLILLIAGLTVGMIMLLRGVNINDRCSWCHYLSCVPTSLWSCKSQAAYCESIQYGNQLNLTCISNGKTGNYSLSGESSSQIQQLCSKLCSQ</sequence>
<dbReference type="EC" id="3.4.21.105" evidence="10"/>
<feature type="transmembrane region" description="Helical" evidence="10">
    <location>
        <begin position="156"/>
        <end position="177"/>
    </location>
</feature>
<dbReference type="EMBL" id="BSYR01000024">
    <property type="protein sequence ID" value="GMI92154.1"/>
    <property type="molecule type" value="Genomic_DNA"/>
</dbReference>
<dbReference type="Gene3D" id="1.20.1540.10">
    <property type="entry name" value="Rhomboid-like"/>
    <property type="match status" value="1"/>
</dbReference>
<comment type="similarity">
    <text evidence="3 10">Belongs to the peptidase S54 family.</text>
</comment>
<evidence type="ECO:0000259" key="12">
    <source>
        <dbReference type="Pfam" id="PF01694"/>
    </source>
</evidence>
<dbReference type="Proteomes" id="UP001165190">
    <property type="component" value="Unassembled WGS sequence"/>
</dbReference>
<comment type="subcellular location">
    <subcellularLocation>
        <location evidence="2 10">Membrane</location>
        <topology evidence="2 10">Multi-pass membrane protein</topology>
    </subcellularLocation>
</comment>
<keyword evidence="4 10" id="KW-0645">Protease</keyword>
<evidence type="ECO:0000256" key="2">
    <source>
        <dbReference type="ARBA" id="ARBA00004141"/>
    </source>
</evidence>
<evidence type="ECO:0000256" key="5">
    <source>
        <dbReference type="ARBA" id="ARBA00022692"/>
    </source>
</evidence>
<evidence type="ECO:0000256" key="10">
    <source>
        <dbReference type="RuleBase" id="RU362115"/>
    </source>
</evidence>
<evidence type="ECO:0000256" key="7">
    <source>
        <dbReference type="ARBA" id="ARBA00022825"/>
    </source>
</evidence>
<dbReference type="Pfam" id="PF01694">
    <property type="entry name" value="Rhomboid"/>
    <property type="match status" value="1"/>
</dbReference>
<feature type="transmembrane region" description="Helical" evidence="10">
    <location>
        <begin position="213"/>
        <end position="234"/>
    </location>
</feature>
<evidence type="ECO:0000256" key="8">
    <source>
        <dbReference type="ARBA" id="ARBA00022989"/>
    </source>
</evidence>
<dbReference type="GO" id="GO:0005794">
    <property type="term" value="C:Golgi apparatus"/>
    <property type="evidence" value="ECO:0007669"/>
    <property type="project" value="UniProtKB-ARBA"/>
</dbReference>
<evidence type="ECO:0000313" key="13">
    <source>
        <dbReference type="EMBL" id="GMI92154.1"/>
    </source>
</evidence>
<keyword evidence="5 10" id="KW-0812">Transmembrane</keyword>
<dbReference type="OrthoDB" id="418595at2759"/>
<feature type="transmembrane region" description="Helical" evidence="10">
    <location>
        <begin position="73"/>
        <end position="96"/>
    </location>
</feature>
<dbReference type="PANTHER" id="PTHR22936:SF77">
    <property type="entry name" value="RHOMBOID-LIKE PROTEIN 1"/>
    <property type="match status" value="1"/>
</dbReference>
<dbReference type="SUPFAM" id="SSF144091">
    <property type="entry name" value="Rhomboid-like"/>
    <property type="match status" value="1"/>
</dbReference>
<comment type="caution">
    <text evidence="13">The sequence shown here is derived from an EMBL/GenBank/DDBJ whole genome shotgun (WGS) entry which is preliminary data.</text>
</comment>
<comment type="catalytic activity">
    <reaction evidence="1 10">
        <text>Cleaves type-1 transmembrane domains using a catalytic dyad composed of serine and histidine that are contributed by different transmembrane domains.</text>
        <dbReference type="EC" id="3.4.21.105"/>
    </reaction>
</comment>
<evidence type="ECO:0000256" key="11">
    <source>
        <dbReference type="SAM" id="MobiDB-lite"/>
    </source>
</evidence>
<feature type="compositionally biased region" description="Basic and acidic residues" evidence="11">
    <location>
        <begin position="1"/>
        <end position="19"/>
    </location>
</feature>
<feature type="region of interest" description="Disordered" evidence="11">
    <location>
        <begin position="1"/>
        <end position="61"/>
    </location>
</feature>